<keyword evidence="3" id="KW-1185">Reference proteome</keyword>
<evidence type="ECO:0000313" key="3">
    <source>
        <dbReference type="Proteomes" id="UP000187429"/>
    </source>
</evidence>
<feature type="region of interest" description="Disordered" evidence="1">
    <location>
        <begin position="206"/>
        <end position="443"/>
    </location>
</feature>
<feature type="compositionally biased region" description="Low complexity" evidence="1">
    <location>
        <begin position="572"/>
        <end position="592"/>
    </location>
</feature>
<reference evidence="3" key="1">
    <citation type="submission" date="2017-01" db="EMBL/GenBank/DDBJ databases">
        <authorList>
            <person name="Wang Y."/>
            <person name="White M."/>
            <person name="Kvist S."/>
            <person name="Moncalvo J.-M."/>
        </authorList>
    </citation>
    <scope>NUCLEOTIDE SEQUENCE [LARGE SCALE GENOMIC DNA]</scope>
    <source>
        <strain evidence="3">ID-206-W2</strain>
    </source>
</reference>
<feature type="compositionally biased region" description="Basic and acidic residues" evidence="1">
    <location>
        <begin position="127"/>
        <end position="138"/>
    </location>
</feature>
<comment type="caution">
    <text evidence="2">The sequence shown here is derived from an EMBL/GenBank/DDBJ whole genome shotgun (WGS) entry which is preliminary data.</text>
</comment>
<protein>
    <submittedName>
        <fullName evidence="2">Uncharacterized protein</fullName>
    </submittedName>
</protein>
<name>A0A1R1YR43_9FUNG</name>
<feature type="compositionally biased region" description="Basic and acidic residues" evidence="1">
    <location>
        <begin position="50"/>
        <end position="59"/>
    </location>
</feature>
<feature type="compositionally biased region" description="Polar residues" evidence="1">
    <location>
        <begin position="32"/>
        <end position="49"/>
    </location>
</feature>
<feature type="compositionally biased region" description="Basic residues" evidence="1">
    <location>
        <begin position="401"/>
        <end position="411"/>
    </location>
</feature>
<feature type="compositionally biased region" description="Polar residues" evidence="1">
    <location>
        <begin position="328"/>
        <end position="349"/>
    </location>
</feature>
<feature type="compositionally biased region" description="Polar residues" evidence="1">
    <location>
        <begin position="551"/>
        <end position="566"/>
    </location>
</feature>
<feature type="compositionally biased region" description="Low complexity" evidence="1">
    <location>
        <begin position="503"/>
        <end position="524"/>
    </location>
</feature>
<proteinExistence type="predicted"/>
<dbReference type="EMBL" id="LSSM01000314">
    <property type="protein sequence ID" value="OMJ29330.1"/>
    <property type="molecule type" value="Genomic_DNA"/>
</dbReference>
<feature type="compositionally biased region" description="Polar residues" evidence="1">
    <location>
        <begin position="525"/>
        <end position="540"/>
    </location>
</feature>
<organism evidence="2 3">
    <name type="scientific">Smittium culicis</name>
    <dbReference type="NCBI Taxonomy" id="133412"/>
    <lineage>
        <taxon>Eukaryota</taxon>
        <taxon>Fungi</taxon>
        <taxon>Fungi incertae sedis</taxon>
        <taxon>Zoopagomycota</taxon>
        <taxon>Kickxellomycotina</taxon>
        <taxon>Harpellomycetes</taxon>
        <taxon>Harpellales</taxon>
        <taxon>Legeriomycetaceae</taxon>
        <taxon>Smittium</taxon>
    </lineage>
</organism>
<feature type="compositionally biased region" description="Low complexity" evidence="1">
    <location>
        <begin position="82"/>
        <end position="104"/>
    </location>
</feature>
<feature type="compositionally biased region" description="Basic and acidic residues" evidence="1">
    <location>
        <begin position="284"/>
        <end position="301"/>
    </location>
</feature>
<accession>A0A1R1YR43</accession>
<feature type="non-terminal residue" evidence="2">
    <location>
        <position position="592"/>
    </location>
</feature>
<sequence>MGSSRGKTLGARRKSFKNKPPVTDERFGNPISLMQNISKKLSNPDQNTLIKDKDKDKVNMDLSTNSPSKKNIIEKKNKSKKSLSFADANYSKSSKASSSNIDRISLYEDKSSLKNTLQSGNPPLIDSKADSTYKKANTDKPYSSNVSKKGPYQKSYLEQDGIIDNPPPPKNSPRNPSYISKYSSLQLTSSKITLSEISKSKSLFEAVNSKSKSLNENINDNPPKLDFENSKVSTSSKPEKILNENHPVISPNKKKSSTDKPNVTNTPQKKKNSQSKPQKTNAALKEKNLIQKHDSNKKSPMEDNSINNSIVPQSLFKTSTLIPKKNISLGQNTENENNSKGKVTNNQNELPEKNPKSKNSSFFQIYGPNKKDKDTSVPNSDASKIKTVSDSKLLPLNTHNTNKKNKSKNKLRQGNTISSDQPQEVKDISEKRKSKRKRTPSVAPFVLAQDGPFFEADYSDGGLSDQNLFNHGLITQNFSTTIGSSPPKPHVSTKPESKKKSKSMFPSSDINLDSSINIYSSQSSPANKFQNINSSPSSKNITEEKSPIAANKSTTDSSIEDQNAPQKTKDFLSTPNKNLNSSPKSLSASQKT</sequence>
<feature type="region of interest" description="Disordered" evidence="1">
    <location>
        <begin position="1"/>
        <end position="180"/>
    </location>
</feature>
<dbReference type="Proteomes" id="UP000187429">
    <property type="component" value="Unassembled WGS sequence"/>
</dbReference>
<evidence type="ECO:0000313" key="2">
    <source>
        <dbReference type="EMBL" id="OMJ29330.1"/>
    </source>
</evidence>
<feature type="compositionally biased region" description="Polar residues" evidence="1">
    <location>
        <begin position="412"/>
        <end position="422"/>
    </location>
</feature>
<feature type="compositionally biased region" description="Polar residues" evidence="1">
    <location>
        <begin position="208"/>
        <end position="220"/>
    </location>
</feature>
<evidence type="ECO:0000256" key="1">
    <source>
        <dbReference type="SAM" id="MobiDB-lite"/>
    </source>
</evidence>
<feature type="region of interest" description="Disordered" evidence="1">
    <location>
        <begin position="479"/>
        <end position="592"/>
    </location>
</feature>
<gene>
    <name evidence="2" type="ORF">AYI69_g1172</name>
</gene>
<dbReference type="AlphaFoldDB" id="A0A1R1YR43"/>
<feature type="compositionally biased region" description="Polar residues" evidence="1">
    <location>
        <begin position="302"/>
        <end position="321"/>
    </location>
</feature>